<dbReference type="EMBL" id="BAMW01000024">
    <property type="protein sequence ID" value="GAN63228.1"/>
    <property type="molecule type" value="Genomic_DNA"/>
</dbReference>
<gene>
    <name evidence="2" type="ORF">Abin_024_013</name>
    <name evidence="3" type="ORF">AIN02nite_19680</name>
</gene>
<reference evidence="3 5" key="2">
    <citation type="submission" date="2019-07" db="EMBL/GenBank/DDBJ databases">
        <title>Whole genome shotgun sequence of Acetobacter indonesiensis NBRC 16471.</title>
        <authorList>
            <person name="Hosoyama A."/>
            <person name="Uohara A."/>
            <person name="Ohji S."/>
            <person name="Ichikawa N."/>
        </authorList>
    </citation>
    <scope>NUCLEOTIDE SEQUENCE [LARGE SCALE GENOMIC DNA]</scope>
    <source>
        <strain evidence="3 5">NBRC 16471</strain>
    </source>
</reference>
<evidence type="ECO:0000313" key="5">
    <source>
        <dbReference type="Proteomes" id="UP000321104"/>
    </source>
</evidence>
<dbReference type="Proteomes" id="UP000321104">
    <property type="component" value="Unassembled WGS sequence"/>
</dbReference>
<evidence type="ECO:0000313" key="3">
    <source>
        <dbReference type="EMBL" id="GEN03943.1"/>
    </source>
</evidence>
<dbReference type="RefSeq" id="WP_146867676.1">
    <property type="nucleotide sequence ID" value="NZ_BAMW01000024.1"/>
</dbReference>
<organism evidence="3 5">
    <name type="scientific">Acetobacter indonesiensis</name>
    <dbReference type="NCBI Taxonomy" id="104101"/>
    <lineage>
        <taxon>Bacteria</taxon>
        <taxon>Pseudomonadati</taxon>
        <taxon>Pseudomonadota</taxon>
        <taxon>Alphaproteobacteria</taxon>
        <taxon>Acetobacterales</taxon>
        <taxon>Acetobacteraceae</taxon>
        <taxon>Acetobacter</taxon>
    </lineage>
</organism>
<proteinExistence type="predicted"/>
<name>A0A6N3T511_9PROT</name>
<dbReference type="AlphaFoldDB" id="A0A6N3T511"/>
<feature type="domain" description="Reverse transcriptase" evidence="1">
    <location>
        <begin position="151"/>
        <end position="329"/>
    </location>
</feature>
<accession>A0A6N3T511</accession>
<keyword evidence="4" id="KW-1185">Reference proteome</keyword>
<keyword evidence="3" id="KW-0238">DNA-binding</keyword>
<protein>
    <submittedName>
        <fullName evidence="3">DNA-binding protein</fullName>
    </submittedName>
</protein>
<dbReference type="CDD" id="cd01646">
    <property type="entry name" value="RT_Bac_retron_I"/>
    <property type="match status" value="1"/>
</dbReference>
<evidence type="ECO:0000313" key="2">
    <source>
        <dbReference type="EMBL" id="GAN63228.1"/>
    </source>
</evidence>
<dbReference type="NCBIfam" id="NF041748">
    <property type="entry name" value="Drt3b"/>
    <property type="match status" value="1"/>
</dbReference>
<dbReference type="GO" id="GO:0003677">
    <property type="term" value="F:DNA binding"/>
    <property type="evidence" value="ECO:0007669"/>
    <property type="project" value="UniProtKB-KW"/>
</dbReference>
<dbReference type="InterPro" id="IPR000477">
    <property type="entry name" value="RT_dom"/>
</dbReference>
<evidence type="ECO:0000313" key="4">
    <source>
        <dbReference type="Proteomes" id="UP000032673"/>
    </source>
</evidence>
<dbReference type="EMBL" id="BJXQ01000010">
    <property type="protein sequence ID" value="GEN03943.1"/>
    <property type="molecule type" value="Genomic_DNA"/>
</dbReference>
<reference evidence="2 4" key="1">
    <citation type="submission" date="2012-11" db="EMBL/GenBank/DDBJ databases">
        <title>Whole genome sequence of Acetobacter indonesiensis 5H-1.</title>
        <authorList>
            <person name="Azuma Y."/>
            <person name="Higashiura N."/>
            <person name="Hirakawa H."/>
            <person name="Matsushita K."/>
        </authorList>
    </citation>
    <scope>NUCLEOTIDE SEQUENCE [LARGE SCALE GENOMIC DNA]</scope>
    <source>
        <strain evidence="2 4">5H-1</strain>
    </source>
</reference>
<sequence>MPSKRKSRVKLDKADKWRVVLTDTSPLEVPIIVSNDGFYKNLYGAAKKSAHFKKMITALVLDDDGKGYTIPLRYNIVKDSRSVRTLSLLHPKGQAILAEFYQKYEELICEYAGRGPFSIRAPKKVGSSFFVPSSMEDKNRYKNATVDMTGLDKLVRNPASYFSYSGYDHLYKFFSSNDHIRLEKKYRYQLSLDISKCFDSIYTHSMAWATKSKDEAKENTFASSFGNNFDKVMQRLNHNETSGICIGPEASRIFAEIILAKVDQNARRSLEEKRFPIRDGVDYECRRYVDNYYVFTNDPATADLVEHELSIALREYNLHLNTGKREFEKRPFYSKKSLVIDAINESLANHWEKLFESVFLPESGRKALSPRHIYKYRSLFGKLTREVKAACFASELGYDAVANYIIGAVRRKAIDIAEGYVGLSALKDRPVSDLNYRQMFFFLLDVGFYFFTLHPTVASSLRLSHTIVCAAQHLQEYDPEGFDILKEASLRWASQLARAPSFEGLLSKESVIPIELLNILISLQQFGADGQLEHDLISLAKLDRRSVGYFELVVKLFIYGDRPQFSDQRDEIWEIICQRVSSEKSLNRSSEIVHLLLDALACPYLDRVKRAELLHASWSRMGSNLGNLSATEAKTLVDEIQQQHWFVRWDGVDLLNMIEKKELSSVYA</sequence>
<dbReference type="Pfam" id="PF00078">
    <property type="entry name" value="RVT_1"/>
    <property type="match status" value="1"/>
</dbReference>
<dbReference type="Proteomes" id="UP000032673">
    <property type="component" value="Unassembled WGS sequence"/>
</dbReference>
<evidence type="ECO:0000259" key="1">
    <source>
        <dbReference type="Pfam" id="PF00078"/>
    </source>
</evidence>
<comment type="caution">
    <text evidence="3">The sequence shown here is derived from an EMBL/GenBank/DDBJ whole genome shotgun (WGS) entry which is preliminary data.</text>
</comment>